<evidence type="ECO:0000256" key="6">
    <source>
        <dbReference type="ARBA" id="ARBA00022630"/>
    </source>
</evidence>
<gene>
    <name evidence="11" type="ORF">CL176_02525</name>
</gene>
<dbReference type="Pfam" id="PF00890">
    <property type="entry name" value="FAD_binding_2"/>
    <property type="match status" value="2"/>
</dbReference>
<evidence type="ECO:0000256" key="9">
    <source>
        <dbReference type="ARBA" id="ARBA00049922"/>
    </source>
</evidence>
<dbReference type="GO" id="GO:0033765">
    <property type="term" value="F:steroid dehydrogenase activity, acting on the CH-CH group of donors"/>
    <property type="evidence" value="ECO:0007669"/>
    <property type="project" value="UniProtKB-ARBA"/>
</dbReference>
<evidence type="ECO:0000313" key="11">
    <source>
        <dbReference type="EMBL" id="AXY24990.1"/>
    </source>
</evidence>
<comment type="cofactor">
    <cofactor evidence="2">
        <name>FAD</name>
        <dbReference type="ChEBI" id="CHEBI:57692"/>
    </cofactor>
</comment>
<dbReference type="InterPro" id="IPR027477">
    <property type="entry name" value="Succ_DH/fumarate_Rdtase_cat_sf"/>
</dbReference>
<dbReference type="OrthoDB" id="337830at2"/>
<proteinExistence type="inferred from homology"/>
<dbReference type="InterPro" id="IPR007329">
    <property type="entry name" value="FMN-bd"/>
</dbReference>
<dbReference type="SMART" id="SM00900">
    <property type="entry name" value="FMN_bind"/>
    <property type="match status" value="1"/>
</dbReference>
<feature type="domain" description="FMN-binding" evidence="10">
    <location>
        <begin position="44"/>
        <end position="118"/>
    </location>
</feature>
<keyword evidence="8" id="KW-0560">Oxidoreductase</keyword>
<dbReference type="Proteomes" id="UP000263232">
    <property type="component" value="Chromosome"/>
</dbReference>
<dbReference type="EC" id="1.3.99.33" evidence="4"/>
<dbReference type="GO" id="GO:0010181">
    <property type="term" value="F:FMN binding"/>
    <property type="evidence" value="ECO:0007669"/>
    <property type="project" value="InterPro"/>
</dbReference>
<dbReference type="InterPro" id="IPR050315">
    <property type="entry name" value="FAD-oxidoreductase_2"/>
</dbReference>
<comment type="similarity">
    <text evidence="3">Belongs to the FAD-dependent oxidoreductase 2 family. FRD/SDH subfamily.</text>
</comment>
<comment type="cofactor">
    <cofactor evidence="1">
        <name>FMN</name>
        <dbReference type="ChEBI" id="CHEBI:58210"/>
    </cofactor>
</comment>
<evidence type="ECO:0000256" key="8">
    <source>
        <dbReference type="ARBA" id="ARBA00023002"/>
    </source>
</evidence>
<name>A0A347WIT3_9LACT</name>
<evidence type="ECO:0000256" key="7">
    <source>
        <dbReference type="ARBA" id="ARBA00022827"/>
    </source>
</evidence>
<evidence type="ECO:0000259" key="10">
    <source>
        <dbReference type="SMART" id="SM00900"/>
    </source>
</evidence>
<dbReference type="Gene3D" id="3.50.50.60">
    <property type="entry name" value="FAD/NAD(P)-binding domain"/>
    <property type="match status" value="1"/>
</dbReference>
<evidence type="ECO:0000256" key="1">
    <source>
        <dbReference type="ARBA" id="ARBA00001917"/>
    </source>
</evidence>
<accession>A0A347WIT3</accession>
<dbReference type="InterPro" id="IPR003953">
    <property type="entry name" value="FAD-dep_OxRdtase_2_FAD-bd"/>
</dbReference>
<dbReference type="Gene3D" id="3.90.1010.20">
    <property type="match status" value="1"/>
</dbReference>
<dbReference type="EMBL" id="CP023434">
    <property type="protein sequence ID" value="AXY24990.1"/>
    <property type="molecule type" value="Genomic_DNA"/>
</dbReference>
<dbReference type="KEGG" id="abae:CL176_02525"/>
<dbReference type="RefSeq" id="WP_118989911.1">
    <property type="nucleotide sequence ID" value="NZ_CP023434.1"/>
</dbReference>
<organism evidence="11 12">
    <name type="scientific">Suicoccus acidiformans</name>
    <dbReference type="NCBI Taxonomy" id="2036206"/>
    <lineage>
        <taxon>Bacteria</taxon>
        <taxon>Bacillati</taxon>
        <taxon>Bacillota</taxon>
        <taxon>Bacilli</taxon>
        <taxon>Lactobacillales</taxon>
        <taxon>Aerococcaceae</taxon>
        <taxon>Suicoccus</taxon>
    </lineage>
</organism>
<dbReference type="PANTHER" id="PTHR43400:SF7">
    <property type="entry name" value="FAD-DEPENDENT OXIDOREDUCTASE 2 FAD BINDING DOMAIN-CONTAINING PROTEIN"/>
    <property type="match status" value="1"/>
</dbReference>
<evidence type="ECO:0000256" key="4">
    <source>
        <dbReference type="ARBA" id="ARBA00013137"/>
    </source>
</evidence>
<evidence type="ECO:0000256" key="2">
    <source>
        <dbReference type="ARBA" id="ARBA00001974"/>
    </source>
</evidence>
<sequence length="639" mass="69307">MRFRRVCTWLMSFALVFGLLWSYIRVNATDDLFVPGSYEEIVEGHNGPIEVEVEVTKNEIVGINISNHQETQEIAGKAIANIPQDIMANTTINVDAISGATVTSEAIILAVKNALLAAGANELAITKPIDNLESNNQEKIEKTVDAVVIGSGGAGMSAGAEISEAGYSVLVLEKMPIIGGNTIVAASAMNAADPERQHQQEMNPNLIETIEKLIELEPQHELMEEWQKEIAEDLKEYNINGETYLYDSPALHKLQTYVDGDYVGDPELINVFGDKALESIHWLEEHGAKFVDSITSAVGATWERSHTPTQDLGSAGASFVLPQQEIIESNGGEILLEHKAEEFILDGDSERVIGVKGTTSEGTLFEIYGEKGVVLATGGFAANPEMREKYNTFWAEAGESVETTNPVSSQGDGIVMAEKIDAGLTGMEWIQMVTWSDQAITAAIENTIQVNQDGERFVREDGRRDEICQAILEQDGGYMYRIYDATTIEDELDGISYKGVPITEYVGKGAYMNDTLEGLAEDMGVPFEALQKTINEYNGYVENGGDPLGRTLFGAKIERGPFYAVKYAPRFHHTMGGVMINSRAQALDTEGEVIPGLYAAGEVTGGIHGSNRLGGNAITDIITFGRIAGQSLVEDGSGN</sequence>
<dbReference type="Pfam" id="PF04205">
    <property type="entry name" value="FMN_bind"/>
    <property type="match status" value="1"/>
</dbReference>
<keyword evidence="12" id="KW-1185">Reference proteome</keyword>
<dbReference type="GO" id="GO:0016020">
    <property type="term" value="C:membrane"/>
    <property type="evidence" value="ECO:0007669"/>
    <property type="project" value="InterPro"/>
</dbReference>
<dbReference type="PANTHER" id="PTHR43400">
    <property type="entry name" value="FUMARATE REDUCTASE"/>
    <property type="match status" value="1"/>
</dbReference>
<keyword evidence="6" id="KW-0285">Flavoprotein</keyword>
<dbReference type="SUPFAM" id="SSF51905">
    <property type="entry name" value="FAD/NAD(P)-binding domain"/>
    <property type="match status" value="1"/>
</dbReference>
<reference evidence="11 12" key="1">
    <citation type="submission" date="2017-09" db="EMBL/GenBank/DDBJ databases">
        <title>Complete genome sequence of Oxytococcus suis strain ZY16052.</title>
        <authorList>
            <person name="Li F."/>
        </authorList>
    </citation>
    <scope>NUCLEOTIDE SEQUENCE [LARGE SCALE GENOMIC DNA]</scope>
    <source>
        <strain evidence="11 12">ZY16052</strain>
    </source>
</reference>
<dbReference type="SUPFAM" id="SSF56425">
    <property type="entry name" value="Succinate dehydrogenase/fumarate reductase flavoprotein, catalytic domain"/>
    <property type="match status" value="1"/>
</dbReference>
<evidence type="ECO:0000256" key="3">
    <source>
        <dbReference type="ARBA" id="ARBA00008040"/>
    </source>
</evidence>
<evidence type="ECO:0000256" key="5">
    <source>
        <dbReference type="ARBA" id="ARBA00015872"/>
    </source>
</evidence>
<comment type="catalytic activity">
    <reaction evidence="9">
        <text>dihydrourocanate + A = urocanate + AH2</text>
        <dbReference type="Rhea" id="RHEA:36059"/>
        <dbReference type="ChEBI" id="CHEBI:13193"/>
        <dbReference type="ChEBI" id="CHEBI:17499"/>
        <dbReference type="ChEBI" id="CHEBI:27247"/>
        <dbReference type="ChEBI" id="CHEBI:72991"/>
        <dbReference type="EC" id="1.3.99.33"/>
    </reaction>
</comment>
<dbReference type="AlphaFoldDB" id="A0A347WIT3"/>
<dbReference type="Gene3D" id="3.90.700.10">
    <property type="entry name" value="Succinate dehydrogenase/fumarate reductase flavoprotein, catalytic domain"/>
    <property type="match status" value="1"/>
</dbReference>
<protein>
    <recommendedName>
        <fullName evidence="5">Urocanate reductase</fullName>
        <ecNumber evidence="4">1.3.99.33</ecNumber>
    </recommendedName>
</protein>
<evidence type="ECO:0000313" key="12">
    <source>
        <dbReference type="Proteomes" id="UP000263232"/>
    </source>
</evidence>
<dbReference type="InterPro" id="IPR036188">
    <property type="entry name" value="FAD/NAD-bd_sf"/>
</dbReference>
<keyword evidence="7" id="KW-0274">FAD</keyword>